<name>A0A7R9HZN7_9NEOP</name>
<sequence length="80" mass="8945">MDLDALYGDYSLDDEQDFYASSSPKHGFGKVKTYHEQTAIAATCNTPESSTLTLIKTKQRCRLEVESDLRCALSNIKPNI</sequence>
<reference evidence="1" key="1">
    <citation type="submission" date="2020-11" db="EMBL/GenBank/DDBJ databases">
        <authorList>
            <person name="Tran Van P."/>
        </authorList>
    </citation>
    <scope>NUCLEOTIDE SEQUENCE</scope>
</reference>
<protein>
    <submittedName>
        <fullName evidence="1">Uncharacterized protein</fullName>
    </submittedName>
</protein>
<evidence type="ECO:0000313" key="1">
    <source>
        <dbReference type="EMBL" id="CAD7441471.1"/>
    </source>
</evidence>
<gene>
    <name evidence="1" type="ORF">TBIB3V08_LOCUS3937</name>
</gene>
<accession>A0A7R9HZN7</accession>
<dbReference type="AlphaFoldDB" id="A0A7R9HZN7"/>
<organism evidence="1">
    <name type="scientific">Timema bartmani</name>
    <dbReference type="NCBI Taxonomy" id="61472"/>
    <lineage>
        <taxon>Eukaryota</taxon>
        <taxon>Metazoa</taxon>
        <taxon>Ecdysozoa</taxon>
        <taxon>Arthropoda</taxon>
        <taxon>Hexapoda</taxon>
        <taxon>Insecta</taxon>
        <taxon>Pterygota</taxon>
        <taxon>Neoptera</taxon>
        <taxon>Polyneoptera</taxon>
        <taxon>Phasmatodea</taxon>
        <taxon>Timematodea</taxon>
        <taxon>Timematoidea</taxon>
        <taxon>Timematidae</taxon>
        <taxon>Timema</taxon>
    </lineage>
</organism>
<proteinExistence type="predicted"/>
<dbReference type="EMBL" id="OD565323">
    <property type="protein sequence ID" value="CAD7441471.1"/>
    <property type="molecule type" value="Genomic_DNA"/>
</dbReference>